<dbReference type="PANTHER" id="PTHR43236">
    <property type="entry name" value="ANTITOXIN HIGA1"/>
    <property type="match status" value="1"/>
</dbReference>
<proteinExistence type="predicted"/>
<dbReference type="KEGG" id="sur:STAUR_5971"/>
<sequence length="212" mass="23586">MRGALGRISRVGPSAVISISTSISYAPRRRWTIAHELGHLELHKTGSQLELCKDADISENYDAGTEREANAFASEFLMPSTLWSKCVDVAEPNLDIVGTLAKEFEVSFTAAAIRFVKLCPECCCVVFAKEGKIEWFARGSDFDYQMQQGTKLDPYTLAFDYFKKGTVTTRPETVSASAWLSDKYVKADDELVEHCRILPHLGATLSLLWVPP</sequence>
<dbReference type="InterPro" id="IPR052345">
    <property type="entry name" value="Rad_response_metalloprotease"/>
</dbReference>
<name>E3G0G6_STIAD</name>
<evidence type="ECO:0000313" key="3">
    <source>
        <dbReference type="Proteomes" id="UP000001351"/>
    </source>
</evidence>
<dbReference type="STRING" id="378806.STAUR_5971"/>
<dbReference type="InterPro" id="IPR010359">
    <property type="entry name" value="IrrE_HExxH"/>
</dbReference>
<reference evidence="2 3" key="1">
    <citation type="journal article" date="2011" name="Mol. Biol. Evol.">
        <title>Comparative genomic analysis of fruiting body formation in Myxococcales.</title>
        <authorList>
            <person name="Huntley S."/>
            <person name="Hamann N."/>
            <person name="Wegener-Feldbrugge S."/>
            <person name="Treuner-Lange A."/>
            <person name="Kube M."/>
            <person name="Reinhardt R."/>
            <person name="Klages S."/>
            <person name="Muller R."/>
            <person name="Ronning C.M."/>
            <person name="Nierman W.C."/>
            <person name="Sogaard-Andersen L."/>
        </authorList>
    </citation>
    <scope>NUCLEOTIDE SEQUENCE [LARGE SCALE GENOMIC DNA]</scope>
    <source>
        <strain evidence="2 3">DW4/3-1</strain>
    </source>
</reference>
<dbReference type="AlphaFoldDB" id="E3G0G6"/>
<feature type="domain" description="IrrE N-terminal-like" evidence="1">
    <location>
        <begin position="15"/>
        <end position="115"/>
    </location>
</feature>
<keyword evidence="3" id="KW-1185">Reference proteome</keyword>
<dbReference type="PANTHER" id="PTHR43236:SF2">
    <property type="entry name" value="BLL0069 PROTEIN"/>
    <property type="match status" value="1"/>
</dbReference>
<protein>
    <submittedName>
        <fullName evidence="2">Conserved uncharacterized protein</fullName>
    </submittedName>
</protein>
<dbReference type="Pfam" id="PF06114">
    <property type="entry name" value="Peptidase_M78"/>
    <property type="match status" value="1"/>
</dbReference>
<accession>E3G0G6</accession>
<evidence type="ECO:0000313" key="2">
    <source>
        <dbReference type="EMBL" id="ADO73731.1"/>
    </source>
</evidence>
<evidence type="ECO:0000259" key="1">
    <source>
        <dbReference type="Pfam" id="PF06114"/>
    </source>
</evidence>
<gene>
    <name evidence="2" type="ordered locus">STAUR_5971</name>
</gene>
<organism evidence="2 3">
    <name type="scientific">Stigmatella aurantiaca (strain DW4/3-1)</name>
    <dbReference type="NCBI Taxonomy" id="378806"/>
    <lineage>
        <taxon>Bacteria</taxon>
        <taxon>Pseudomonadati</taxon>
        <taxon>Myxococcota</taxon>
        <taxon>Myxococcia</taxon>
        <taxon>Myxococcales</taxon>
        <taxon>Cystobacterineae</taxon>
        <taxon>Archangiaceae</taxon>
        <taxon>Stigmatella</taxon>
    </lineage>
</organism>
<dbReference type="EMBL" id="CP002271">
    <property type="protein sequence ID" value="ADO73731.1"/>
    <property type="molecule type" value="Genomic_DNA"/>
</dbReference>
<dbReference type="eggNOG" id="COG2856">
    <property type="taxonomic scope" value="Bacteria"/>
</dbReference>
<dbReference type="Gene3D" id="1.10.10.2910">
    <property type="match status" value="1"/>
</dbReference>
<dbReference type="HOGENOM" id="CLU_075752_0_0_7"/>
<dbReference type="Proteomes" id="UP000001351">
    <property type="component" value="Chromosome"/>
</dbReference>